<proteinExistence type="predicted"/>
<organism evidence="1 2">
    <name type="scientific">Corynebacterium riegelii</name>
    <dbReference type="NCBI Taxonomy" id="156976"/>
    <lineage>
        <taxon>Bacteria</taxon>
        <taxon>Bacillati</taxon>
        <taxon>Actinomycetota</taxon>
        <taxon>Actinomycetes</taxon>
        <taxon>Mycobacteriales</taxon>
        <taxon>Corynebacteriaceae</taxon>
        <taxon>Corynebacterium</taxon>
    </lineage>
</organism>
<accession>A0A0K1RBD7</accession>
<gene>
    <name evidence="1" type="ORF">AK829_04310</name>
</gene>
<sequence length="271" mass="29609">MPADPFARAKAVNESRHVAERFDEHPVVLDDVKGMSSLQYFFTSSETLVVSDATVEAQLRAASIAIVAHAPMIVYDPERHQEIAQEVERLRTYTVLTVGDVALAQTSGRVRVYRDPGGMDALGTMTALRFAQREVERPEDAAVAVASIDPQDPVWLRAAWADPKVMPQAEARPFPILSRRDAQMAPVVVATAESSIASIANARSFGADVTMVDDPDPRNSEQALFAMAGLSQAPLVALGAQFGDERQLSTKIMQAEEFYLSKNADMSRLQH</sequence>
<dbReference type="STRING" id="156976.AK829_04310"/>
<evidence type="ECO:0000313" key="2">
    <source>
        <dbReference type="Proteomes" id="UP000060016"/>
    </source>
</evidence>
<dbReference type="KEGG" id="crie:AK829_04310"/>
<dbReference type="AlphaFoldDB" id="A0A0K1RBD7"/>
<dbReference type="Proteomes" id="UP000060016">
    <property type="component" value="Chromosome"/>
</dbReference>
<name>A0A0K1RBD7_9CORY</name>
<dbReference type="PATRIC" id="fig|156976.3.peg.853"/>
<dbReference type="EMBL" id="CP012342">
    <property type="protein sequence ID" value="AKV58521.1"/>
    <property type="molecule type" value="Genomic_DNA"/>
</dbReference>
<keyword evidence="2" id="KW-1185">Reference proteome</keyword>
<protein>
    <submittedName>
        <fullName evidence="1">Uncharacterized protein</fullName>
    </submittedName>
</protein>
<evidence type="ECO:0000313" key="1">
    <source>
        <dbReference type="EMBL" id="AKV58521.1"/>
    </source>
</evidence>
<reference evidence="1 2" key="1">
    <citation type="submission" date="2015-08" db="EMBL/GenBank/DDBJ databases">
        <authorList>
            <person name="Babu N.S."/>
            <person name="Beckwith C.J."/>
            <person name="Beseler K.G."/>
            <person name="Brison A."/>
            <person name="Carone J.V."/>
            <person name="Caskin T.P."/>
            <person name="Diamond M."/>
            <person name="Durham M.E."/>
            <person name="Foxe J.M."/>
            <person name="Go M."/>
            <person name="Henderson B.A."/>
            <person name="Jones I.B."/>
            <person name="McGettigan J.A."/>
            <person name="Micheletti S.J."/>
            <person name="Nasrallah M.E."/>
            <person name="Ortiz D."/>
            <person name="Piller C.R."/>
            <person name="Privatt S.R."/>
            <person name="Schneider S.L."/>
            <person name="Sharp S."/>
            <person name="Smith T.C."/>
            <person name="Stanton J.D."/>
            <person name="Ullery H.E."/>
            <person name="Wilson R.J."/>
            <person name="Serrano M.G."/>
            <person name="Buck G."/>
            <person name="Lee V."/>
            <person name="Wang Y."/>
            <person name="Carvalho R."/>
            <person name="Voegtly L."/>
            <person name="Shi R."/>
            <person name="Duckworth R."/>
            <person name="Johnson A."/>
            <person name="Loviza R."/>
            <person name="Walstead R."/>
            <person name="Shah Z."/>
            <person name="Kiflezghi M."/>
            <person name="Wade K."/>
            <person name="Ball S.L."/>
            <person name="Bradley K.W."/>
            <person name="Asai D.J."/>
            <person name="Bowman C.A."/>
            <person name="Russell D.A."/>
            <person name="Pope W.H."/>
            <person name="Jacobs-Sera D."/>
            <person name="Hendrix R.W."/>
            <person name="Hatfull G.F."/>
        </authorList>
    </citation>
    <scope>NUCLEOTIDE SEQUENCE [LARGE SCALE GENOMIC DNA]</scope>
    <source>
        <strain evidence="1 2">PUDD_83A45</strain>
    </source>
</reference>